<keyword evidence="3" id="KW-1185">Reference proteome</keyword>
<name>A0A8J8P0U3_HALGN</name>
<evidence type="ECO:0000313" key="2">
    <source>
        <dbReference type="EMBL" id="TNV83815.1"/>
    </source>
</evidence>
<sequence length="191" mass="21123">MLLLRRVFLAKVGSTGGDWSQPGLASGDQVLLINSIIIIIKRQYVRQSPAALTRRPLRRHAGHLLQEDLRPLFNPERAEGLGLGPAQPACEPLPQAPSQAQVRQVRVLQLPPALGEPLLAVGLRPGGPLRQAQGHRALAPHPRAAQPRLQPRPPLLPVYIHRARARDEVPRRVRGTQGQPRQQRHGQVRVQ</sequence>
<protein>
    <submittedName>
        <fullName evidence="2">Uncharacterized protein</fullName>
    </submittedName>
</protein>
<feature type="region of interest" description="Disordered" evidence="1">
    <location>
        <begin position="129"/>
        <end position="152"/>
    </location>
</feature>
<feature type="compositionally biased region" description="Basic residues" evidence="1">
    <location>
        <begin position="182"/>
        <end position="191"/>
    </location>
</feature>
<feature type="compositionally biased region" description="Low complexity" evidence="1">
    <location>
        <begin position="135"/>
        <end position="149"/>
    </location>
</feature>
<evidence type="ECO:0000313" key="3">
    <source>
        <dbReference type="Proteomes" id="UP000785679"/>
    </source>
</evidence>
<gene>
    <name evidence="2" type="ORF">FGO68_gene14155</name>
</gene>
<evidence type="ECO:0000256" key="1">
    <source>
        <dbReference type="SAM" id="MobiDB-lite"/>
    </source>
</evidence>
<comment type="caution">
    <text evidence="2">The sequence shown here is derived from an EMBL/GenBank/DDBJ whole genome shotgun (WGS) entry which is preliminary data.</text>
</comment>
<dbReference type="Proteomes" id="UP000785679">
    <property type="component" value="Unassembled WGS sequence"/>
</dbReference>
<reference evidence="2" key="1">
    <citation type="submission" date="2019-06" db="EMBL/GenBank/DDBJ databases">
        <authorList>
            <person name="Zheng W."/>
        </authorList>
    </citation>
    <scope>NUCLEOTIDE SEQUENCE</scope>
    <source>
        <strain evidence="2">QDHG01</strain>
    </source>
</reference>
<feature type="region of interest" description="Disordered" evidence="1">
    <location>
        <begin position="166"/>
        <end position="191"/>
    </location>
</feature>
<dbReference type="AlphaFoldDB" id="A0A8J8P0U3"/>
<dbReference type="EMBL" id="RRYP01003415">
    <property type="protein sequence ID" value="TNV83815.1"/>
    <property type="molecule type" value="Genomic_DNA"/>
</dbReference>
<proteinExistence type="predicted"/>
<accession>A0A8J8P0U3</accession>
<organism evidence="2 3">
    <name type="scientific">Halteria grandinella</name>
    <dbReference type="NCBI Taxonomy" id="5974"/>
    <lineage>
        <taxon>Eukaryota</taxon>
        <taxon>Sar</taxon>
        <taxon>Alveolata</taxon>
        <taxon>Ciliophora</taxon>
        <taxon>Intramacronucleata</taxon>
        <taxon>Spirotrichea</taxon>
        <taxon>Stichotrichia</taxon>
        <taxon>Sporadotrichida</taxon>
        <taxon>Halteriidae</taxon>
        <taxon>Halteria</taxon>
    </lineage>
</organism>